<dbReference type="EMBL" id="CM023490">
    <property type="protein sequence ID" value="KAH6942246.1"/>
    <property type="molecule type" value="Genomic_DNA"/>
</dbReference>
<sequence length="327" mass="34264">MSFGDDDSFHNVLSFVLFTICAGLVALLVWVLLRRLRRQRHMCDQETMTVEPNVKPASVAEAVSGTGASNRESVPQIPGLDEATKSDRKPSERLQPTSSGAANATAAAETAKSSPPGKQEPVAEAKAESKKQAIAGGAGLPGDSSEASVLTNKSKKRRPSVSKMAPEGCSGAADKEDGKGRRSSAASKTGSKAGSKAGSKPSSRRGSVQQASASKADAVAARKSSSSEVHVPALLIRRPSTDSRSSQRSNRSTRYVRETPKVPPPMDVFSREHSSMVESPPSAQSPPQAALTEATKPAQPPEARRASSSKTEVSEKPQTEDATDGPH</sequence>
<keyword evidence="2" id="KW-1185">Reference proteome</keyword>
<name>A0ACB7T802_HYAAI</name>
<reference evidence="1" key="1">
    <citation type="submission" date="2020-05" db="EMBL/GenBank/DDBJ databases">
        <title>Large-scale comparative analyses of tick genomes elucidate their genetic diversity and vector capacities.</title>
        <authorList>
            <person name="Jia N."/>
            <person name="Wang J."/>
            <person name="Shi W."/>
            <person name="Du L."/>
            <person name="Sun Y."/>
            <person name="Zhan W."/>
            <person name="Jiang J."/>
            <person name="Wang Q."/>
            <person name="Zhang B."/>
            <person name="Ji P."/>
            <person name="Sakyi L.B."/>
            <person name="Cui X."/>
            <person name="Yuan T."/>
            <person name="Jiang B."/>
            <person name="Yang W."/>
            <person name="Lam T.T.-Y."/>
            <person name="Chang Q."/>
            <person name="Ding S."/>
            <person name="Wang X."/>
            <person name="Zhu J."/>
            <person name="Ruan X."/>
            <person name="Zhao L."/>
            <person name="Wei J."/>
            <person name="Que T."/>
            <person name="Du C."/>
            <person name="Cheng J."/>
            <person name="Dai P."/>
            <person name="Han X."/>
            <person name="Huang E."/>
            <person name="Gao Y."/>
            <person name="Liu J."/>
            <person name="Shao H."/>
            <person name="Ye R."/>
            <person name="Li L."/>
            <person name="Wei W."/>
            <person name="Wang X."/>
            <person name="Wang C."/>
            <person name="Yang T."/>
            <person name="Huo Q."/>
            <person name="Li W."/>
            <person name="Guo W."/>
            <person name="Chen H."/>
            <person name="Zhou L."/>
            <person name="Ni X."/>
            <person name="Tian J."/>
            <person name="Zhou Y."/>
            <person name="Sheng Y."/>
            <person name="Liu T."/>
            <person name="Pan Y."/>
            <person name="Xia L."/>
            <person name="Li J."/>
            <person name="Zhao F."/>
            <person name="Cao W."/>
        </authorList>
    </citation>
    <scope>NUCLEOTIDE SEQUENCE</scope>
    <source>
        <strain evidence="1">Hyas-2018</strain>
    </source>
</reference>
<dbReference type="Proteomes" id="UP000821845">
    <property type="component" value="Chromosome 10"/>
</dbReference>
<evidence type="ECO:0000313" key="1">
    <source>
        <dbReference type="EMBL" id="KAH6942246.1"/>
    </source>
</evidence>
<evidence type="ECO:0000313" key="2">
    <source>
        <dbReference type="Proteomes" id="UP000821845"/>
    </source>
</evidence>
<proteinExistence type="predicted"/>
<accession>A0ACB7T802</accession>
<organism evidence="1 2">
    <name type="scientific">Hyalomma asiaticum</name>
    <name type="common">Tick</name>
    <dbReference type="NCBI Taxonomy" id="266040"/>
    <lineage>
        <taxon>Eukaryota</taxon>
        <taxon>Metazoa</taxon>
        <taxon>Ecdysozoa</taxon>
        <taxon>Arthropoda</taxon>
        <taxon>Chelicerata</taxon>
        <taxon>Arachnida</taxon>
        <taxon>Acari</taxon>
        <taxon>Parasitiformes</taxon>
        <taxon>Ixodida</taxon>
        <taxon>Ixodoidea</taxon>
        <taxon>Ixodidae</taxon>
        <taxon>Hyalomminae</taxon>
        <taxon>Hyalomma</taxon>
    </lineage>
</organism>
<gene>
    <name evidence="1" type="ORF">HPB50_002066</name>
</gene>
<protein>
    <submittedName>
        <fullName evidence="1">Uncharacterized protein</fullName>
    </submittedName>
</protein>
<comment type="caution">
    <text evidence="1">The sequence shown here is derived from an EMBL/GenBank/DDBJ whole genome shotgun (WGS) entry which is preliminary data.</text>
</comment>